<comment type="similarity">
    <text evidence="1">Belongs to the class-I aminoacyl-tRNA synthetase family.</text>
</comment>
<proteinExistence type="inferred from homology"/>
<keyword evidence="5" id="KW-0067">ATP-binding</keyword>
<name>A0A7R8WTM9_9CRUS</name>
<dbReference type="AlphaFoldDB" id="A0A7R8WTM9"/>
<dbReference type="GO" id="GO:0006438">
    <property type="term" value="P:valyl-tRNA aminoacylation"/>
    <property type="evidence" value="ECO:0007669"/>
    <property type="project" value="InterPro"/>
</dbReference>
<evidence type="ECO:0000256" key="7">
    <source>
        <dbReference type="ARBA" id="ARBA00023146"/>
    </source>
</evidence>
<protein>
    <recommendedName>
        <fullName evidence="2">valine--tRNA ligase</fullName>
        <ecNumber evidence="2">6.1.1.9</ecNumber>
    </recommendedName>
    <alternativeName>
        <fullName evidence="8">Valyl-tRNA synthetase</fullName>
    </alternativeName>
</protein>
<dbReference type="OrthoDB" id="629407at2759"/>
<feature type="non-terminal residue" evidence="9">
    <location>
        <position position="1"/>
    </location>
</feature>
<keyword evidence="6" id="KW-0648">Protein biosynthesis</keyword>
<accession>A0A7R8WTM9</accession>
<evidence type="ECO:0000256" key="4">
    <source>
        <dbReference type="ARBA" id="ARBA00022741"/>
    </source>
</evidence>
<gene>
    <name evidence="9" type="ORF">CTOB1V02_LOCUS12634</name>
</gene>
<dbReference type="SUPFAM" id="SSF47323">
    <property type="entry name" value="Anticodon-binding domain of a subclass of class I aminoacyl-tRNA synthetases"/>
    <property type="match status" value="1"/>
</dbReference>
<evidence type="ECO:0000256" key="1">
    <source>
        <dbReference type="ARBA" id="ARBA00005594"/>
    </source>
</evidence>
<dbReference type="InterPro" id="IPR009080">
    <property type="entry name" value="tRNAsynth_Ia_anticodon-bd"/>
</dbReference>
<keyword evidence="4" id="KW-0547">Nucleotide-binding</keyword>
<dbReference type="InterPro" id="IPR002303">
    <property type="entry name" value="Valyl-tRNA_ligase"/>
</dbReference>
<evidence type="ECO:0000256" key="6">
    <source>
        <dbReference type="ARBA" id="ARBA00022917"/>
    </source>
</evidence>
<dbReference type="InterPro" id="IPR013155">
    <property type="entry name" value="M/V/L/I-tRNA-synth_anticd-bd"/>
</dbReference>
<dbReference type="GO" id="GO:0004832">
    <property type="term" value="F:valine-tRNA ligase activity"/>
    <property type="evidence" value="ECO:0007669"/>
    <property type="project" value="UniProtKB-EC"/>
</dbReference>
<dbReference type="InterPro" id="IPR033705">
    <property type="entry name" value="Anticodon_Ia_Val"/>
</dbReference>
<sequence length="305" mass="35149">PKSLSEIRLSVHVLDKWILSRLSDTVRLSNQAFLHREFHRVTEAAYSFFYDSVCDVYLESIKPRLKGNTEDAELAASILFHCCETWLRLVFPIMPHLCDELWHRIHCALGLQTDHDSLLVASYPSESDWHPLRDEAIETNTLFALDVVGKIRSTKQSYGLKREHKVKASVLNSPIGTNWAEFADSISTLGACEFLAANNKQHEEELVRKFSEVNAVRIPLDLRSDSQASGELIIDVWSVLRPQEINKRLDSIKFDLERVEGKIKSRKFETVSSQRREKTLFKYQSLSKELEQLELLLQRANLKAR</sequence>
<evidence type="ECO:0000256" key="3">
    <source>
        <dbReference type="ARBA" id="ARBA00022598"/>
    </source>
</evidence>
<dbReference type="GO" id="GO:0005524">
    <property type="term" value="F:ATP binding"/>
    <property type="evidence" value="ECO:0007669"/>
    <property type="project" value="UniProtKB-KW"/>
</dbReference>
<evidence type="ECO:0000256" key="8">
    <source>
        <dbReference type="ARBA" id="ARBA00029936"/>
    </source>
</evidence>
<evidence type="ECO:0000313" key="9">
    <source>
        <dbReference type="EMBL" id="CAD7234818.1"/>
    </source>
</evidence>
<reference evidence="9" key="1">
    <citation type="submission" date="2020-11" db="EMBL/GenBank/DDBJ databases">
        <authorList>
            <person name="Tran Van P."/>
        </authorList>
    </citation>
    <scope>NUCLEOTIDE SEQUENCE</scope>
</reference>
<dbReference type="GO" id="GO:0005829">
    <property type="term" value="C:cytosol"/>
    <property type="evidence" value="ECO:0007669"/>
    <property type="project" value="TreeGrafter"/>
</dbReference>
<keyword evidence="7" id="KW-0030">Aminoacyl-tRNA synthetase</keyword>
<evidence type="ECO:0000256" key="2">
    <source>
        <dbReference type="ARBA" id="ARBA00013169"/>
    </source>
</evidence>
<dbReference type="CDD" id="cd07962">
    <property type="entry name" value="Anticodon_Ia_Val"/>
    <property type="match status" value="1"/>
</dbReference>
<keyword evidence="3" id="KW-0436">Ligase</keyword>
<dbReference type="PANTHER" id="PTHR11946">
    <property type="entry name" value="VALYL-TRNA SYNTHETASES"/>
    <property type="match status" value="1"/>
</dbReference>
<dbReference type="Pfam" id="PF08264">
    <property type="entry name" value="Anticodon_1"/>
    <property type="match status" value="1"/>
</dbReference>
<dbReference type="Gene3D" id="1.10.730.10">
    <property type="entry name" value="Isoleucyl-tRNA Synthetase, Domain 1"/>
    <property type="match status" value="1"/>
</dbReference>
<dbReference type="PANTHER" id="PTHR11946:SF109">
    <property type="entry name" value="VALINE--TRNA LIGASE"/>
    <property type="match status" value="1"/>
</dbReference>
<dbReference type="EMBL" id="OB669993">
    <property type="protein sequence ID" value="CAD7234818.1"/>
    <property type="molecule type" value="Genomic_DNA"/>
</dbReference>
<evidence type="ECO:0000256" key="5">
    <source>
        <dbReference type="ARBA" id="ARBA00022840"/>
    </source>
</evidence>
<dbReference type="EC" id="6.1.1.9" evidence="2"/>
<organism evidence="9">
    <name type="scientific">Cyprideis torosa</name>
    <dbReference type="NCBI Taxonomy" id="163714"/>
    <lineage>
        <taxon>Eukaryota</taxon>
        <taxon>Metazoa</taxon>
        <taxon>Ecdysozoa</taxon>
        <taxon>Arthropoda</taxon>
        <taxon>Crustacea</taxon>
        <taxon>Oligostraca</taxon>
        <taxon>Ostracoda</taxon>
        <taxon>Podocopa</taxon>
        <taxon>Podocopida</taxon>
        <taxon>Cytherocopina</taxon>
        <taxon>Cytheroidea</taxon>
        <taxon>Cytherideidae</taxon>
        <taxon>Cyprideis</taxon>
    </lineage>
</organism>